<reference evidence="2" key="1">
    <citation type="submission" date="2015-04" db="UniProtKB">
        <authorList>
            <consortium name="EnsemblPlants"/>
        </authorList>
    </citation>
    <scope>IDENTIFICATION</scope>
</reference>
<reference evidence="2" key="2">
    <citation type="submission" date="2018-05" db="EMBL/GenBank/DDBJ databases">
        <title>OmerRS3 (Oryza meridionalis Reference Sequence Version 3).</title>
        <authorList>
            <person name="Zhang J."/>
            <person name="Kudrna D."/>
            <person name="Lee S."/>
            <person name="Talag J."/>
            <person name="Welchert J."/>
            <person name="Wing R.A."/>
        </authorList>
    </citation>
    <scope>NUCLEOTIDE SEQUENCE [LARGE SCALE GENOMIC DNA]</scope>
    <source>
        <strain evidence="2">cv. OR44</strain>
    </source>
</reference>
<dbReference type="HOGENOM" id="CLU_2531273_0_0_1"/>
<feature type="region of interest" description="Disordered" evidence="1">
    <location>
        <begin position="1"/>
        <end position="40"/>
    </location>
</feature>
<dbReference type="EnsemblPlants" id="OMERI04G14570.1">
    <property type="protein sequence ID" value="OMERI04G14570.1"/>
    <property type="gene ID" value="OMERI04G14570"/>
</dbReference>
<proteinExistence type="predicted"/>
<dbReference type="Proteomes" id="UP000008021">
    <property type="component" value="Chromosome 4"/>
</dbReference>
<protein>
    <submittedName>
        <fullName evidence="2">Uncharacterized protein</fullName>
    </submittedName>
</protein>
<organism evidence="2">
    <name type="scientific">Oryza meridionalis</name>
    <dbReference type="NCBI Taxonomy" id="40149"/>
    <lineage>
        <taxon>Eukaryota</taxon>
        <taxon>Viridiplantae</taxon>
        <taxon>Streptophyta</taxon>
        <taxon>Embryophyta</taxon>
        <taxon>Tracheophyta</taxon>
        <taxon>Spermatophyta</taxon>
        <taxon>Magnoliopsida</taxon>
        <taxon>Liliopsida</taxon>
        <taxon>Poales</taxon>
        <taxon>Poaceae</taxon>
        <taxon>BOP clade</taxon>
        <taxon>Oryzoideae</taxon>
        <taxon>Oryzeae</taxon>
        <taxon>Oryzinae</taxon>
        <taxon>Oryza</taxon>
    </lineage>
</organism>
<feature type="compositionally biased region" description="Polar residues" evidence="1">
    <location>
        <begin position="1"/>
        <end position="11"/>
    </location>
</feature>
<name>A0A0E0DFN6_9ORYZ</name>
<evidence type="ECO:0000256" key="1">
    <source>
        <dbReference type="SAM" id="MobiDB-lite"/>
    </source>
</evidence>
<accession>A0A0E0DFN6</accession>
<evidence type="ECO:0000313" key="2">
    <source>
        <dbReference type="EnsemblPlants" id="OMERI04G14570.1"/>
    </source>
</evidence>
<evidence type="ECO:0000313" key="3">
    <source>
        <dbReference type="Proteomes" id="UP000008021"/>
    </source>
</evidence>
<dbReference type="AlphaFoldDB" id="A0A0E0DFN6"/>
<dbReference type="Gramene" id="OMERI04G14570.1">
    <property type="protein sequence ID" value="OMERI04G14570.1"/>
    <property type="gene ID" value="OMERI04G14570"/>
</dbReference>
<sequence length="84" mass="8860">MIRYLNSNARSCTVAPGKTTDGNSAMGSPPPAPAAAPSSTAVQIPPCSGAAYLWQHLRRALPMQALAAENSETTTTTKNRRRYG</sequence>
<keyword evidence="3" id="KW-1185">Reference proteome</keyword>